<evidence type="ECO:0000256" key="1">
    <source>
        <dbReference type="ARBA" id="ARBA00022603"/>
    </source>
</evidence>
<dbReference type="GO" id="GO:0032259">
    <property type="term" value="P:methylation"/>
    <property type="evidence" value="ECO:0007669"/>
    <property type="project" value="UniProtKB-KW"/>
</dbReference>
<dbReference type="InterPro" id="IPR029063">
    <property type="entry name" value="SAM-dependent_MTases_sf"/>
</dbReference>
<name>A0ABS6S8J1_9PAST</name>
<reference evidence="9 10" key="1">
    <citation type="journal article" date="2021" name="Mol. Ecol.">
        <title>Polar bear-adapted Ursidibacter maritimus are remarkably conserved after generations in captivity.</title>
        <authorList>
            <person name="Espinosa-Gongora C."/>
            <person name="Hansen M.J."/>
            <person name="Bertelsen M.F."/>
            <person name="Bojesen A.M."/>
        </authorList>
    </citation>
    <scope>NUCLEOTIDE SEQUENCE [LARGE SCALE GENOMIC DNA]</scope>
    <source>
        <strain evidence="9 10">Pb43106</strain>
    </source>
</reference>
<keyword evidence="3 6" id="KW-0949">S-adenosyl-L-methionine</keyword>
<dbReference type="GeneID" id="65549359"/>
<organism evidence="9 10">
    <name type="scientific">Ursidibacter maritimus</name>
    <dbReference type="NCBI Taxonomy" id="1331689"/>
    <lineage>
        <taxon>Bacteria</taxon>
        <taxon>Pseudomonadati</taxon>
        <taxon>Pseudomonadota</taxon>
        <taxon>Gammaproteobacteria</taxon>
        <taxon>Pasteurellales</taxon>
        <taxon>Pasteurellaceae</taxon>
        <taxon>Ursidibacter</taxon>
    </lineage>
</organism>
<keyword evidence="4" id="KW-0680">Restriction system</keyword>
<protein>
    <recommendedName>
        <fullName evidence="8">Cytosine-specific methyltransferase</fullName>
        <ecNumber evidence="8">2.1.1.37</ecNumber>
    </recommendedName>
</protein>
<evidence type="ECO:0000256" key="6">
    <source>
        <dbReference type="PROSITE-ProRule" id="PRU01016"/>
    </source>
</evidence>
<dbReference type="InterPro" id="IPR018117">
    <property type="entry name" value="C5_DNA_meth_AS"/>
</dbReference>
<keyword evidence="2 6" id="KW-0808">Transferase</keyword>
<dbReference type="PANTHER" id="PTHR46098">
    <property type="entry name" value="TRNA (CYTOSINE(38)-C(5))-METHYLTRANSFERASE"/>
    <property type="match status" value="1"/>
</dbReference>
<keyword evidence="10" id="KW-1185">Reference proteome</keyword>
<evidence type="ECO:0000256" key="3">
    <source>
        <dbReference type="ARBA" id="ARBA00022691"/>
    </source>
</evidence>
<dbReference type="Proteomes" id="UP001196379">
    <property type="component" value="Unassembled WGS sequence"/>
</dbReference>
<dbReference type="InterPro" id="IPR001525">
    <property type="entry name" value="C5_MeTfrase"/>
</dbReference>
<dbReference type="EC" id="2.1.1.37" evidence="8"/>
<gene>
    <name evidence="9" type="primary">dcm</name>
    <name evidence="9" type="ORF">HT657_06290</name>
</gene>
<dbReference type="PRINTS" id="PR00105">
    <property type="entry name" value="C5METTRFRASE"/>
</dbReference>
<comment type="catalytic activity">
    <reaction evidence="5 8">
        <text>a 2'-deoxycytidine in DNA + S-adenosyl-L-methionine = a 5-methyl-2'-deoxycytidine in DNA + S-adenosyl-L-homocysteine + H(+)</text>
        <dbReference type="Rhea" id="RHEA:13681"/>
        <dbReference type="Rhea" id="RHEA-COMP:11369"/>
        <dbReference type="Rhea" id="RHEA-COMP:11370"/>
        <dbReference type="ChEBI" id="CHEBI:15378"/>
        <dbReference type="ChEBI" id="CHEBI:57856"/>
        <dbReference type="ChEBI" id="CHEBI:59789"/>
        <dbReference type="ChEBI" id="CHEBI:85452"/>
        <dbReference type="ChEBI" id="CHEBI:85454"/>
        <dbReference type="EC" id="2.1.1.37"/>
    </reaction>
</comment>
<evidence type="ECO:0000256" key="8">
    <source>
        <dbReference type="RuleBase" id="RU000417"/>
    </source>
</evidence>
<dbReference type="RefSeq" id="WP_157403465.1">
    <property type="nucleotide sequence ID" value="NZ_JABULY010000003.1"/>
</dbReference>
<dbReference type="PROSITE" id="PS51679">
    <property type="entry name" value="SAM_MT_C5"/>
    <property type="match status" value="1"/>
</dbReference>
<dbReference type="Pfam" id="PF00145">
    <property type="entry name" value="DNA_methylase"/>
    <property type="match status" value="1"/>
</dbReference>
<dbReference type="Gene3D" id="3.90.120.10">
    <property type="entry name" value="DNA Methylase, subunit A, domain 2"/>
    <property type="match status" value="1"/>
</dbReference>
<evidence type="ECO:0000313" key="9">
    <source>
        <dbReference type="EMBL" id="MBV6531742.1"/>
    </source>
</evidence>
<dbReference type="SUPFAM" id="SSF53335">
    <property type="entry name" value="S-adenosyl-L-methionine-dependent methyltransferases"/>
    <property type="match status" value="1"/>
</dbReference>
<evidence type="ECO:0000256" key="2">
    <source>
        <dbReference type="ARBA" id="ARBA00022679"/>
    </source>
</evidence>
<keyword evidence="1 6" id="KW-0489">Methyltransferase</keyword>
<sequence>MVKFIDLFAGTGGIRLGFEQGLNELGIKTKCVKSAEIDKAACQTYQLNFNEDPYCDVTTLDDIEPFDVLLAGFPCQAFSSAGKQLGFQDTRGTLFFDVARLIKKYQPKMCFLENVRGLVSHDKGRTFNIILNTLKELGYFVEYRLLNSSNFGVPQNRVRIYIIATKAEKPKLTIQSDVGAVDSHSFKDNIQSNLFKEDNYLLVKDILEDNPEEKYNCSDSFSGSLLKALKYDESKIHGLRLIDSRNGNSLHSWDLGLKGECTTNEIEFLNLLVANRRKKIFGTHQDGKALAKEQIKTFYFKDDIDEVIQSLLNKRYLKENNGLYNLVTGNMSFEVFKFLDPESISITLTASDSNRLGIYHKNRIRRLTPRECARLQGYPDSYVLPLQDNFAYKQLGNAVSVPVVKALIKDFMSQNEKVFY</sequence>
<dbReference type="Gene3D" id="3.40.50.150">
    <property type="entry name" value="Vaccinia Virus protein VP39"/>
    <property type="match status" value="1"/>
</dbReference>
<dbReference type="GO" id="GO:0003886">
    <property type="term" value="F:DNA (cytosine-5-)-methyltransferase activity"/>
    <property type="evidence" value="ECO:0007669"/>
    <property type="project" value="UniProtKB-EC"/>
</dbReference>
<evidence type="ECO:0000313" key="10">
    <source>
        <dbReference type="Proteomes" id="UP001196379"/>
    </source>
</evidence>
<accession>A0ABS6S8J1</accession>
<dbReference type="PROSITE" id="PS00094">
    <property type="entry name" value="C5_MTASE_1"/>
    <property type="match status" value="1"/>
</dbReference>
<dbReference type="PANTHER" id="PTHR46098:SF1">
    <property type="entry name" value="TRNA (CYTOSINE(38)-C(5))-METHYLTRANSFERASE"/>
    <property type="match status" value="1"/>
</dbReference>
<evidence type="ECO:0000256" key="5">
    <source>
        <dbReference type="ARBA" id="ARBA00047422"/>
    </source>
</evidence>
<evidence type="ECO:0000256" key="7">
    <source>
        <dbReference type="RuleBase" id="RU000416"/>
    </source>
</evidence>
<comment type="similarity">
    <text evidence="6 7">Belongs to the class I-like SAM-binding methyltransferase superfamily. C5-methyltransferase family.</text>
</comment>
<dbReference type="InterPro" id="IPR050750">
    <property type="entry name" value="C5-MTase"/>
</dbReference>
<proteinExistence type="inferred from homology"/>
<comment type="caution">
    <text evidence="9">The sequence shown here is derived from an EMBL/GenBank/DDBJ whole genome shotgun (WGS) entry which is preliminary data.</text>
</comment>
<dbReference type="NCBIfam" id="TIGR00675">
    <property type="entry name" value="dcm"/>
    <property type="match status" value="1"/>
</dbReference>
<evidence type="ECO:0000256" key="4">
    <source>
        <dbReference type="ARBA" id="ARBA00022747"/>
    </source>
</evidence>
<dbReference type="EMBL" id="JABULY010000003">
    <property type="protein sequence ID" value="MBV6531742.1"/>
    <property type="molecule type" value="Genomic_DNA"/>
</dbReference>
<dbReference type="CDD" id="cd00315">
    <property type="entry name" value="Cyt_C5_DNA_methylase"/>
    <property type="match status" value="1"/>
</dbReference>
<feature type="active site" evidence="6">
    <location>
        <position position="75"/>
    </location>
</feature>